<dbReference type="AlphaFoldDB" id="A0AAE1L3L8"/>
<organism evidence="1 2">
    <name type="scientific">Petrolisthes cinctipes</name>
    <name type="common">Flat porcelain crab</name>
    <dbReference type="NCBI Taxonomy" id="88211"/>
    <lineage>
        <taxon>Eukaryota</taxon>
        <taxon>Metazoa</taxon>
        <taxon>Ecdysozoa</taxon>
        <taxon>Arthropoda</taxon>
        <taxon>Crustacea</taxon>
        <taxon>Multicrustacea</taxon>
        <taxon>Malacostraca</taxon>
        <taxon>Eumalacostraca</taxon>
        <taxon>Eucarida</taxon>
        <taxon>Decapoda</taxon>
        <taxon>Pleocyemata</taxon>
        <taxon>Anomura</taxon>
        <taxon>Galatheoidea</taxon>
        <taxon>Porcellanidae</taxon>
        <taxon>Petrolisthes</taxon>
    </lineage>
</organism>
<evidence type="ECO:0000313" key="2">
    <source>
        <dbReference type="Proteomes" id="UP001286313"/>
    </source>
</evidence>
<dbReference type="Proteomes" id="UP001286313">
    <property type="component" value="Unassembled WGS sequence"/>
</dbReference>
<accession>A0AAE1L3L8</accession>
<proteinExistence type="predicted"/>
<gene>
    <name evidence="1" type="ORF">Pcinc_001805</name>
</gene>
<protein>
    <submittedName>
        <fullName evidence="1">Uncharacterized protein</fullName>
    </submittedName>
</protein>
<keyword evidence="2" id="KW-1185">Reference proteome</keyword>
<evidence type="ECO:0000313" key="1">
    <source>
        <dbReference type="EMBL" id="KAK3894458.1"/>
    </source>
</evidence>
<dbReference type="InterPro" id="IPR012337">
    <property type="entry name" value="RNaseH-like_sf"/>
</dbReference>
<comment type="caution">
    <text evidence="1">The sequence shown here is derived from an EMBL/GenBank/DDBJ whole genome shotgun (WGS) entry which is preliminary data.</text>
</comment>
<sequence>MSKKRKWNDDYVCYGFTCATEADGTERPQCILCSTVFSNANLKPSRLKEHFNNRHGGTDAGHDLNSLKIKRERFDRSGTLPKRGFVPVEKPLLQASYDVAFLCAKKKKPHTIAEELVKPCALKMAKTVLGSDAEKKLKQVPLSNDIIHSRISDMSRDILQQVITDMKASPVKVSIQVDESTDVSFCSQLLVFVRYVKEKEVVEEFLFCEPLKTTAKAIDVFNLVKDFFLKHGMTLNMCGSICTDGAPAMLGNKSGFATLVKAEVPHVTVTHCVLHRHALATKTLPEKLKNVLSIVVRAVNFIRGRALNHRLFVSFCEEIGAEHSVLLYHTEVRWLSRGRVLTRVFELHEEIKQFLRNQDSDIADHFENREFILSLAYLADVFKHLNELNISIQGTGMNMITAREKLSAFTQKLPIWIKRIEKGNVANFPSLDEAAGADEELPILTEMKDHLQELIKSFQGYFHHGEVSVEQRWIRDPFLFNLDSMDDSDIMKDDLVELQANDRIRMEFESMQLDMFWCEQLKLFPQLAERALEVLVPFATTYLCETGFSALLHIKTKARNRLDASDDMRVALSKKEPRFSIIIEEKQQQKSH</sequence>
<name>A0AAE1L3L8_PETCI</name>
<dbReference type="EMBL" id="JAWQEG010000110">
    <property type="protein sequence ID" value="KAK3894458.1"/>
    <property type="molecule type" value="Genomic_DNA"/>
</dbReference>
<reference evidence="1" key="1">
    <citation type="submission" date="2023-10" db="EMBL/GenBank/DDBJ databases">
        <title>Genome assemblies of two species of porcelain crab, Petrolisthes cinctipes and Petrolisthes manimaculis (Anomura: Porcellanidae).</title>
        <authorList>
            <person name="Angst P."/>
        </authorList>
    </citation>
    <scope>NUCLEOTIDE SEQUENCE</scope>
    <source>
        <strain evidence="1">PB745_01</strain>
        <tissue evidence="1">Gill</tissue>
    </source>
</reference>
<dbReference type="PANTHER" id="PTHR45913:SF19">
    <property type="entry name" value="LOW QUALITY PROTEIN: ZINC FINGER BED DOMAIN-CONTAINING PROTEIN 5-LIKE"/>
    <property type="match status" value="1"/>
</dbReference>
<dbReference type="PANTHER" id="PTHR45913">
    <property type="entry name" value="EPM2A-INTERACTING PROTEIN 1"/>
    <property type="match status" value="1"/>
</dbReference>
<dbReference type="SUPFAM" id="SSF53098">
    <property type="entry name" value="Ribonuclease H-like"/>
    <property type="match status" value="1"/>
</dbReference>